<feature type="transmembrane region" description="Helical" evidence="1">
    <location>
        <begin position="35"/>
        <end position="54"/>
    </location>
</feature>
<feature type="transmembrane region" description="Helical" evidence="1">
    <location>
        <begin position="109"/>
        <end position="137"/>
    </location>
</feature>
<gene>
    <name evidence="2" type="ORF">JOE57_001263</name>
</gene>
<reference evidence="2 3" key="1">
    <citation type="submission" date="2021-01" db="EMBL/GenBank/DDBJ databases">
        <title>Sequencing the genomes of 1000 actinobacteria strains.</title>
        <authorList>
            <person name="Klenk H.-P."/>
        </authorList>
    </citation>
    <scope>NUCLEOTIDE SEQUENCE [LARGE SCALE GENOMIC DNA]</scope>
    <source>
        <strain evidence="2 3">DSM 18662</strain>
    </source>
</reference>
<evidence type="ECO:0000256" key="1">
    <source>
        <dbReference type="SAM" id="Phobius"/>
    </source>
</evidence>
<accession>A0ABS2RIE4</accession>
<comment type="caution">
    <text evidence="2">The sequence shown here is derived from an EMBL/GenBank/DDBJ whole genome shotgun (WGS) entry which is preliminary data.</text>
</comment>
<evidence type="ECO:0008006" key="4">
    <source>
        <dbReference type="Google" id="ProtNLM"/>
    </source>
</evidence>
<organism evidence="2 3">
    <name type="scientific">Microlunatus panaciterrae</name>
    <dbReference type="NCBI Taxonomy" id="400768"/>
    <lineage>
        <taxon>Bacteria</taxon>
        <taxon>Bacillati</taxon>
        <taxon>Actinomycetota</taxon>
        <taxon>Actinomycetes</taxon>
        <taxon>Propionibacteriales</taxon>
        <taxon>Propionibacteriaceae</taxon>
        <taxon>Microlunatus</taxon>
    </lineage>
</organism>
<feature type="transmembrane region" description="Helical" evidence="1">
    <location>
        <begin position="66"/>
        <end position="88"/>
    </location>
</feature>
<keyword evidence="1" id="KW-1133">Transmembrane helix</keyword>
<protein>
    <recommendedName>
        <fullName evidence="4">DUF4328 domain-containing protein</fullName>
    </recommendedName>
</protein>
<dbReference type="RefSeq" id="WP_204916899.1">
    <property type="nucleotide sequence ID" value="NZ_BAAAQP010000008.1"/>
</dbReference>
<dbReference type="EMBL" id="JAFBCF010000001">
    <property type="protein sequence ID" value="MBM7798342.1"/>
    <property type="molecule type" value="Genomic_DNA"/>
</dbReference>
<evidence type="ECO:0000313" key="2">
    <source>
        <dbReference type="EMBL" id="MBM7798342.1"/>
    </source>
</evidence>
<keyword evidence="3" id="KW-1185">Reference proteome</keyword>
<feature type="transmembrane region" description="Helical" evidence="1">
    <location>
        <begin position="143"/>
        <end position="164"/>
    </location>
</feature>
<sequence>MRDEQYRPDDIGAYGAREQPAIVARMTPHLRLTQVGNLLALVAVILTVAAQLTYPQSFASVTGRAAMVTALVSSVLLLLICSFQHFAWLRAMAEWKGQRDVDLVPLRRISWILHLVSYLVLIVGLWGCVAASGAAGWSATASVLLAFALLSMIAAQICAGVQYLRTSGPPGTVPTHMRALLRRANPRAPRPGDED</sequence>
<keyword evidence="1" id="KW-0472">Membrane</keyword>
<evidence type="ECO:0000313" key="3">
    <source>
        <dbReference type="Proteomes" id="UP000704762"/>
    </source>
</evidence>
<dbReference type="Proteomes" id="UP000704762">
    <property type="component" value="Unassembled WGS sequence"/>
</dbReference>
<name>A0ABS2RIE4_9ACTN</name>
<proteinExistence type="predicted"/>
<keyword evidence="1" id="KW-0812">Transmembrane</keyword>